<proteinExistence type="predicted"/>
<organism evidence="1 2">
    <name type="scientific">Microbacterium gallinarum</name>
    <dbReference type="NCBI Taxonomy" id="2762209"/>
    <lineage>
        <taxon>Bacteria</taxon>
        <taxon>Bacillati</taxon>
        <taxon>Actinomycetota</taxon>
        <taxon>Actinomycetes</taxon>
        <taxon>Micrococcales</taxon>
        <taxon>Microbacteriaceae</taxon>
        <taxon>Microbacterium</taxon>
    </lineage>
</organism>
<sequence>MSAPIAPFAPQRGTAVVAALTAMELAGARHEVLPPRMTGGADVLYRSFARAAPP</sequence>
<reference evidence="1 2" key="1">
    <citation type="submission" date="2020-08" db="EMBL/GenBank/DDBJ databases">
        <title>A Genomic Blueprint of the Chicken Gut Microbiome.</title>
        <authorList>
            <person name="Gilroy R."/>
            <person name="Ravi A."/>
            <person name="Getino M."/>
            <person name="Pursley I."/>
            <person name="Horton D.L."/>
            <person name="Alikhan N.-F."/>
            <person name="Baker D."/>
            <person name="Gharbi K."/>
            <person name="Hall N."/>
            <person name="Watson M."/>
            <person name="Adriaenssens E.M."/>
            <person name="Foster-Nyarko E."/>
            <person name="Jarju S."/>
            <person name="Secka A."/>
            <person name="Antonio M."/>
            <person name="Oren A."/>
            <person name="Chaudhuri R."/>
            <person name="La Ragione R.M."/>
            <person name="Hildebrand F."/>
            <person name="Pallen M.J."/>
        </authorList>
    </citation>
    <scope>NUCLEOTIDE SEQUENCE [LARGE SCALE GENOMIC DNA]</scope>
    <source>
        <strain evidence="1 2">Sa1CUA4</strain>
    </source>
</reference>
<dbReference type="EMBL" id="JACSPM010000001">
    <property type="protein sequence ID" value="MBD8022565.1"/>
    <property type="molecule type" value="Genomic_DNA"/>
</dbReference>
<comment type="caution">
    <text evidence="1">The sequence shown here is derived from an EMBL/GenBank/DDBJ whole genome shotgun (WGS) entry which is preliminary data.</text>
</comment>
<dbReference type="Proteomes" id="UP000602532">
    <property type="component" value="Unassembled WGS sequence"/>
</dbReference>
<keyword evidence="2" id="KW-1185">Reference proteome</keyword>
<evidence type="ECO:0000313" key="2">
    <source>
        <dbReference type="Proteomes" id="UP000602532"/>
    </source>
</evidence>
<accession>A0ABR8WZQ9</accession>
<dbReference type="RefSeq" id="WP_191764110.1">
    <property type="nucleotide sequence ID" value="NZ_JACSPM010000001.1"/>
</dbReference>
<gene>
    <name evidence="1" type="ORF">H9622_03035</name>
</gene>
<name>A0ABR8WZQ9_9MICO</name>
<evidence type="ECO:0000313" key="1">
    <source>
        <dbReference type="EMBL" id="MBD8022565.1"/>
    </source>
</evidence>
<protein>
    <submittedName>
        <fullName evidence="1">Uncharacterized protein</fullName>
    </submittedName>
</protein>